<dbReference type="AlphaFoldDB" id="A0AAV4NV02"/>
<name>A0AAV4NV02_CAEEX</name>
<reference evidence="1 2" key="1">
    <citation type="submission" date="2021-06" db="EMBL/GenBank/DDBJ databases">
        <title>Caerostris extrusa draft genome.</title>
        <authorList>
            <person name="Kono N."/>
            <person name="Arakawa K."/>
        </authorList>
    </citation>
    <scope>NUCLEOTIDE SEQUENCE [LARGE SCALE GENOMIC DNA]</scope>
</reference>
<gene>
    <name evidence="1" type="ORF">CEXT_457671</name>
</gene>
<proteinExistence type="predicted"/>
<dbReference type="EMBL" id="BPLR01003778">
    <property type="protein sequence ID" value="GIX88543.1"/>
    <property type="molecule type" value="Genomic_DNA"/>
</dbReference>
<evidence type="ECO:0000313" key="1">
    <source>
        <dbReference type="EMBL" id="GIX88543.1"/>
    </source>
</evidence>
<organism evidence="1 2">
    <name type="scientific">Caerostris extrusa</name>
    <name type="common">Bark spider</name>
    <name type="synonym">Caerostris bankana</name>
    <dbReference type="NCBI Taxonomy" id="172846"/>
    <lineage>
        <taxon>Eukaryota</taxon>
        <taxon>Metazoa</taxon>
        <taxon>Ecdysozoa</taxon>
        <taxon>Arthropoda</taxon>
        <taxon>Chelicerata</taxon>
        <taxon>Arachnida</taxon>
        <taxon>Araneae</taxon>
        <taxon>Araneomorphae</taxon>
        <taxon>Entelegynae</taxon>
        <taxon>Araneoidea</taxon>
        <taxon>Araneidae</taxon>
        <taxon>Caerostris</taxon>
    </lineage>
</organism>
<evidence type="ECO:0000313" key="2">
    <source>
        <dbReference type="Proteomes" id="UP001054945"/>
    </source>
</evidence>
<keyword evidence="2" id="KW-1185">Reference proteome</keyword>
<protein>
    <submittedName>
        <fullName evidence="1">Uncharacterized protein</fullName>
    </submittedName>
</protein>
<comment type="caution">
    <text evidence="1">The sequence shown here is derived from an EMBL/GenBank/DDBJ whole genome shotgun (WGS) entry which is preliminary data.</text>
</comment>
<accession>A0AAV4NV02</accession>
<dbReference type="Proteomes" id="UP001054945">
    <property type="component" value="Unassembled WGS sequence"/>
</dbReference>
<sequence>MIKARKGAPDQTRNVLQFHLKLKELRQCYRKKHNSFYITFSCSVEGITSSETCMAFNVIRQQSKRFFWLLNYIMTKAFNDIMNDYYDELPKPMSDHQSANHAVD</sequence>